<dbReference type="RefSeq" id="WP_110470572.1">
    <property type="nucleotide sequence ID" value="NZ_QJSP01000009.1"/>
</dbReference>
<dbReference type="AlphaFoldDB" id="A0A318RKT5"/>
<organism evidence="2 3">
    <name type="scientific">Williamsia limnetica</name>
    <dbReference type="NCBI Taxonomy" id="882452"/>
    <lineage>
        <taxon>Bacteria</taxon>
        <taxon>Bacillati</taxon>
        <taxon>Actinomycetota</taxon>
        <taxon>Actinomycetes</taxon>
        <taxon>Mycobacteriales</taxon>
        <taxon>Nocardiaceae</taxon>
        <taxon>Williamsia</taxon>
    </lineage>
</organism>
<dbReference type="EMBL" id="QJSP01000009">
    <property type="protein sequence ID" value="PYE15939.1"/>
    <property type="molecule type" value="Genomic_DNA"/>
</dbReference>
<evidence type="ECO:0000313" key="2">
    <source>
        <dbReference type="EMBL" id="PYE15939.1"/>
    </source>
</evidence>
<dbReference type="PANTHER" id="PTHR35908:SF1">
    <property type="entry name" value="CONSERVED PROTEIN"/>
    <property type="match status" value="1"/>
</dbReference>
<dbReference type="Gene3D" id="3.10.180.10">
    <property type="entry name" value="2,3-Dihydroxybiphenyl 1,2-Dioxygenase, domain 1"/>
    <property type="match status" value="1"/>
</dbReference>
<proteinExistence type="predicted"/>
<keyword evidence="3" id="KW-1185">Reference proteome</keyword>
<dbReference type="Proteomes" id="UP000247591">
    <property type="component" value="Unassembled WGS sequence"/>
</dbReference>
<evidence type="ECO:0000313" key="3">
    <source>
        <dbReference type="Proteomes" id="UP000247591"/>
    </source>
</evidence>
<protein>
    <recommendedName>
        <fullName evidence="1">VOC domain-containing protein</fullName>
    </recommendedName>
</protein>
<dbReference type="CDD" id="cd06587">
    <property type="entry name" value="VOC"/>
    <property type="match status" value="1"/>
</dbReference>
<feature type="domain" description="VOC" evidence="1">
    <location>
        <begin position="1"/>
        <end position="118"/>
    </location>
</feature>
<dbReference type="InterPro" id="IPR041581">
    <property type="entry name" value="Glyoxalase_6"/>
</dbReference>
<name>A0A318RKT5_WILLI</name>
<dbReference type="PANTHER" id="PTHR35908">
    <property type="entry name" value="HYPOTHETICAL FUSION PROTEIN"/>
    <property type="match status" value="1"/>
</dbReference>
<reference evidence="2 3" key="1">
    <citation type="submission" date="2018-06" db="EMBL/GenBank/DDBJ databases">
        <title>Genomic Encyclopedia of Type Strains, Phase IV (KMG-IV): sequencing the most valuable type-strain genomes for metagenomic binning, comparative biology and taxonomic classification.</title>
        <authorList>
            <person name="Goeker M."/>
        </authorList>
    </citation>
    <scope>NUCLEOTIDE SEQUENCE [LARGE SCALE GENOMIC DNA]</scope>
    <source>
        <strain evidence="2 3">DSM 45521</strain>
    </source>
</reference>
<accession>A0A318RKT5</accession>
<dbReference type="Pfam" id="PF18029">
    <property type="entry name" value="Glyoxalase_6"/>
    <property type="match status" value="1"/>
</dbReference>
<sequence length="130" mass="14318">MHQTVGVTIDCVDVKAAAHFWKAALGYDEPVPFADDAQFHALVSPHGGLHHVTFQKVTEPKAGKNRVHLDLFVDDLDSEALRMADLGARALKEHNDEGGYRTIVFADPQDNEFCLVQRATIQPQRAGATQ</sequence>
<comment type="caution">
    <text evidence="2">The sequence shown here is derived from an EMBL/GenBank/DDBJ whole genome shotgun (WGS) entry which is preliminary data.</text>
</comment>
<dbReference type="PROSITE" id="PS51819">
    <property type="entry name" value="VOC"/>
    <property type="match status" value="1"/>
</dbReference>
<gene>
    <name evidence="2" type="ORF">DFR67_109167</name>
</gene>
<evidence type="ECO:0000259" key="1">
    <source>
        <dbReference type="PROSITE" id="PS51819"/>
    </source>
</evidence>
<dbReference type="InterPro" id="IPR029068">
    <property type="entry name" value="Glyas_Bleomycin-R_OHBP_Dase"/>
</dbReference>
<dbReference type="SUPFAM" id="SSF54593">
    <property type="entry name" value="Glyoxalase/Bleomycin resistance protein/Dihydroxybiphenyl dioxygenase"/>
    <property type="match status" value="1"/>
</dbReference>
<dbReference type="InterPro" id="IPR037523">
    <property type="entry name" value="VOC_core"/>
</dbReference>